<accession>A0ABR2JY87</accession>
<dbReference type="Proteomes" id="UP001470230">
    <property type="component" value="Unassembled WGS sequence"/>
</dbReference>
<keyword evidence="2" id="KW-1185">Reference proteome</keyword>
<comment type="caution">
    <text evidence="1">The sequence shown here is derived from an EMBL/GenBank/DDBJ whole genome shotgun (WGS) entry which is preliminary data.</text>
</comment>
<name>A0ABR2JY87_9EUKA</name>
<protein>
    <submittedName>
        <fullName evidence="1">Uncharacterized protein</fullName>
    </submittedName>
</protein>
<reference evidence="1 2" key="1">
    <citation type="submission" date="2024-04" db="EMBL/GenBank/DDBJ databases">
        <title>Tritrichomonas musculus Genome.</title>
        <authorList>
            <person name="Alves-Ferreira E."/>
            <person name="Grigg M."/>
            <person name="Lorenzi H."/>
            <person name="Galac M."/>
        </authorList>
    </citation>
    <scope>NUCLEOTIDE SEQUENCE [LARGE SCALE GENOMIC DNA]</scope>
    <source>
        <strain evidence="1 2">EAF2021</strain>
    </source>
</reference>
<dbReference type="EMBL" id="JAPFFF010000008">
    <property type="protein sequence ID" value="KAK8883588.1"/>
    <property type="molecule type" value="Genomic_DNA"/>
</dbReference>
<gene>
    <name evidence="1" type="ORF">M9Y10_042682</name>
</gene>
<organism evidence="1 2">
    <name type="scientific">Tritrichomonas musculus</name>
    <dbReference type="NCBI Taxonomy" id="1915356"/>
    <lineage>
        <taxon>Eukaryota</taxon>
        <taxon>Metamonada</taxon>
        <taxon>Parabasalia</taxon>
        <taxon>Tritrichomonadida</taxon>
        <taxon>Tritrichomonadidae</taxon>
        <taxon>Tritrichomonas</taxon>
    </lineage>
</organism>
<proteinExistence type="predicted"/>
<sequence length="129" mass="14309">MIVGCKFNKSTAEYGCGLLIQQDCYLILHGTVFLECKTTGKGGCAYLCGVSISYSKENKDFTGPKLEEVDIQYCCFNRCISQRGNDEWNVYGASAMIAGKVVKLLFSTSTSHFQSKQDDQRSRGAQFDI</sequence>
<evidence type="ECO:0000313" key="1">
    <source>
        <dbReference type="EMBL" id="KAK8883588.1"/>
    </source>
</evidence>
<evidence type="ECO:0000313" key="2">
    <source>
        <dbReference type="Proteomes" id="UP001470230"/>
    </source>
</evidence>